<evidence type="ECO:0000256" key="1">
    <source>
        <dbReference type="ARBA" id="ARBA00004651"/>
    </source>
</evidence>
<feature type="transmembrane region" description="Helical" evidence="6">
    <location>
        <begin position="12"/>
        <end position="31"/>
    </location>
</feature>
<dbReference type="NCBIfam" id="TIGR03408">
    <property type="entry name" value="urea_trans_UrtC"/>
    <property type="match status" value="1"/>
</dbReference>
<reference evidence="7 8" key="1">
    <citation type="submission" date="2015-09" db="EMBL/GenBank/DDBJ databases">
        <title>Draft genome sequence of Hydrogenibacillus schlegelii DSM 2000.</title>
        <authorList>
            <person name="Hemp J."/>
        </authorList>
    </citation>
    <scope>NUCLEOTIDE SEQUENCE [LARGE SCALE GENOMIC DNA]</scope>
    <source>
        <strain evidence="7 8">MA 48</strain>
    </source>
</reference>
<name>A0A179INZ9_HYDSH</name>
<keyword evidence="3 6" id="KW-0812">Transmembrane</keyword>
<accession>A0A179INZ9</accession>
<feature type="transmembrane region" description="Helical" evidence="6">
    <location>
        <begin position="112"/>
        <end position="134"/>
    </location>
</feature>
<organism evidence="7 8">
    <name type="scientific">Hydrogenibacillus schlegelii</name>
    <name type="common">Bacillus schlegelii</name>
    <dbReference type="NCBI Taxonomy" id="1484"/>
    <lineage>
        <taxon>Bacteria</taxon>
        <taxon>Bacillati</taxon>
        <taxon>Bacillota</taxon>
        <taxon>Bacilli</taxon>
        <taxon>Bacillales</taxon>
        <taxon>Bacillales Family X. Incertae Sedis</taxon>
        <taxon>Hydrogenibacillus</taxon>
    </lineage>
</organism>
<evidence type="ECO:0000313" key="7">
    <source>
        <dbReference type="EMBL" id="OAR04398.1"/>
    </source>
</evidence>
<dbReference type="RefSeq" id="WP_066200802.1">
    <property type="nucleotide sequence ID" value="NZ_CBCSAS010000056.1"/>
</dbReference>
<feature type="transmembrane region" description="Helical" evidence="6">
    <location>
        <begin position="191"/>
        <end position="207"/>
    </location>
</feature>
<feature type="transmembrane region" description="Helical" evidence="6">
    <location>
        <begin position="279"/>
        <end position="300"/>
    </location>
</feature>
<dbReference type="GO" id="GO:0005886">
    <property type="term" value="C:plasma membrane"/>
    <property type="evidence" value="ECO:0007669"/>
    <property type="project" value="UniProtKB-SubCell"/>
</dbReference>
<evidence type="ECO:0000256" key="2">
    <source>
        <dbReference type="ARBA" id="ARBA00022475"/>
    </source>
</evidence>
<comment type="caution">
    <text evidence="7">The sequence shown here is derived from an EMBL/GenBank/DDBJ whole genome shotgun (WGS) entry which is preliminary data.</text>
</comment>
<dbReference type="PANTHER" id="PTHR30482:SF4">
    <property type="entry name" value="SLR1201 PROTEIN"/>
    <property type="match status" value="1"/>
</dbReference>
<sequence length="353" mass="37359">MTARAPGSRLAGWLPFAGAALLLLVVAPLVLSDFRLNLLGKFLCFAILALGLDLVWGYTGMLSLGQGVFFGLGGYAMAMYLKLEASQGELPDFMSWSGLSALPWFWKPFAHAWFAIPMAILIPGALAGAVGYLLTRSRIRGAYFSLITQALALIFTILFIGQQPYTGGTNGITNLTTLFGFSLGDPRTQKVLYLITAVTLGVTYLLLRRVTASRFGRLLIAIRDGENRVRFCGYNPVAVKALAFAVGGALAGLAGALFVPQVGIISPAMMGVVPSIEMVVWVALGGRGTLTGAVLGALLVNLAKTYLSESFPGAWTFGLGLLFVLVVVYLPDGLVGLVRRVGLMGKSGEEGLA</sequence>
<proteinExistence type="predicted"/>
<dbReference type="InterPro" id="IPR043428">
    <property type="entry name" value="LivM-like"/>
</dbReference>
<evidence type="ECO:0000256" key="3">
    <source>
        <dbReference type="ARBA" id="ARBA00022692"/>
    </source>
</evidence>
<evidence type="ECO:0000313" key="8">
    <source>
        <dbReference type="Proteomes" id="UP000243024"/>
    </source>
</evidence>
<protein>
    <submittedName>
        <fullName evidence="7">Urea ABC transporter permease subunit UrtC</fullName>
    </submittedName>
</protein>
<dbReference type="PANTHER" id="PTHR30482">
    <property type="entry name" value="HIGH-AFFINITY BRANCHED-CHAIN AMINO ACID TRANSPORT SYSTEM PERMEASE"/>
    <property type="match status" value="1"/>
</dbReference>
<evidence type="ECO:0000256" key="4">
    <source>
        <dbReference type="ARBA" id="ARBA00022989"/>
    </source>
</evidence>
<keyword evidence="4 6" id="KW-1133">Transmembrane helix</keyword>
<dbReference type="InterPro" id="IPR017778">
    <property type="entry name" value="ABC_transptr_urea_perm_UrtC"/>
</dbReference>
<dbReference type="InterPro" id="IPR001851">
    <property type="entry name" value="ABC_transp_permease"/>
</dbReference>
<evidence type="ECO:0000256" key="6">
    <source>
        <dbReference type="SAM" id="Phobius"/>
    </source>
</evidence>
<feature type="transmembrane region" description="Helical" evidence="6">
    <location>
        <begin position="141"/>
        <end position="161"/>
    </location>
</feature>
<feature type="transmembrane region" description="Helical" evidence="6">
    <location>
        <begin position="237"/>
        <end position="259"/>
    </location>
</feature>
<dbReference type="GO" id="GO:0015658">
    <property type="term" value="F:branched-chain amino acid transmembrane transporter activity"/>
    <property type="evidence" value="ECO:0007669"/>
    <property type="project" value="InterPro"/>
</dbReference>
<dbReference type="STRING" id="1484.SA87_01945"/>
<keyword evidence="5 6" id="KW-0472">Membrane</keyword>
<dbReference type="EMBL" id="JXBB01000017">
    <property type="protein sequence ID" value="OAR04398.1"/>
    <property type="molecule type" value="Genomic_DNA"/>
</dbReference>
<keyword evidence="8" id="KW-1185">Reference proteome</keyword>
<gene>
    <name evidence="7" type="ORF">SA87_01945</name>
</gene>
<dbReference type="AlphaFoldDB" id="A0A179INZ9"/>
<dbReference type="Pfam" id="PF02653">
    <property type="entry name" value="BPD_transp_2"/>
    <property type="match status" value="1"/>
</dbReference>
<keyword evidence="2" id="KW-1003">Cell membrane</keyword>
<comment type="subcellular location">
    <subcellularLocation>
        <location evidence="1">Cell membrane</location>
        <topology evidence="1">Multi-pass membrane protein</topology>
    </subcellularLocation>
</comment>
<dbReference type="CDD" id="cd06581">
    <property type="entry name" value="TM_PBP1_LivM_like"/>
    <property type="match status" value="1"/>
</dbReference>
<feature type="transmembrane region" description="Helical" evidence="6">
    <location>
        <begin position="38"/>
        <end position="58"/>
    </location>
</feature>
<evidence type="ECO:0000256" key="5">
    <source>
        <dbReference type="ARBA" id="ARBA00023136"/>
    </source>
</evidence>
<dbReference type="OrthoDB" id="9789927at2"/>
<feature type="transmembrane region" description="Helical" evidence="6">
    <location>
        <begin position="312"/>
        <end position="330"/>
    </location>
</feature>
<dbReference type="Proteomes" id="UP000243024">
    <property type="component" value="Unassembled WGS sequence"/>
</dbReference>